<keyword evidence="2" id="KW-0378">Hydrolase</keyword>
<organism evidence="5 6">
    <name type="scientific">Carnobacterium viridans</name>
    <dbReference type="NCBI Taxonomy" id="174587"/>
    <lineage>
        <taxon>Bacteria</taxon>
        <taxon>Bacillati</taxon>
        <taxon>Bacillota</taxon>
        <taxon>Bacilli</taxon>
        <taxon>Lactobacillales</taxon>
        <taxon>Carnobacteriaceae</taxon>
        <taxon>Carnobacterium</taxon>
    </lineage>
</organism>
<dbReference type="GO" id="GO:0016020">
    <property type="term" value="C:membrane"/>
    <property type="evidence" value="ECO:0007669"/>
    <property type="project" value="GOC"/>
</dbReference>
<dbReference type="PANTHER" id="PTHR31302">
    <property type="entry name" value="TRANSMEMBRANE PROTEIN WITH METALLOPHOSPHOESTERASE DOMAIN-RELATED"/>
    <property type="match status" value="1"/>
</dbReference>
<dbReference type="CDD" id="cd07385">
    <property type="entry name" value="MPP_YkuE_C"/>
    <property type="match status" value="1"/>
</dbReference>
<dbReference type="SUPFAM" id="SSF56300">
    <property type="entry name" value="Metallo-dependent phosphatases"/>
    <property type="match status" value="1"/>
</dbReference>
<dbReference type="InterPro" id="IPR029052">
    <property type="entry name" value="Metallo-depent_PP-like"/>
</dbReference>
<dbReference type="AlphaFoldDB" id="A0A1H0YIN5"/>
<keyword evidence="6" id="KW-1185">Reference proteome</keyword>
<feature type="domain" description="Calcineurin-like phosphoesterase" evidence="4">
    <location>
        <begin position="48"/>
        <end position="216"/>
    </location>
</feature>
<dbReference type="GO" id="GO:0046872">
    <property type="term" value="F:metal ion binding"/>
    <property type="evidence" value="ECO:0007669"/>
    <property type="project" value="UniProtKB-KW"/>
</dbReference>
<proteinExistence type="predicted"/>
<keyword evidence="3" id="KW-0812">Transmembrane</keyword>
<dbReference type="RefSeq" id="WP_089975729.1">
    <property type="nucleotide sequence ID" value="NZ_CP084916.1"/>
</dbReference>
<protein>
    <recommendedName>
        <fullName evidence="4">Calcineurin-like phosphoesterase domain-containing protein</fullName>
    </recommendedName>
</protein>
<evidence type="ECO:0000256" key="2">
    <source>
        <dbReference type="ARBA" id="ARBA00022801"/>
    </source>
</evidence>
<keyword evidence="3" id="KW-1133">Transmembrane helix</keyword>
<accession>A0A1H0YIN5</accession>
<dbReference type="OrthoDB" id="9780884at2"/>
<sequence>MSGWTIVGLFLAIIGSIVLYLYLQNTLLQRTQVEIKLPFTGKKLSGAKIVHLSDLHFPRQGVSIKRLIEKVAKENPDMIALTGDLIDVRGDFPEKELESFCKALVEIAPTYAVTGNHDLMSGHLQKWETVLTSAGVRVLIDEADWLPIGDDGIVVMGLSEKEDFENTPKPILREVTIEESLRTKPRILLAHHPELFEEYLMDLTRVPALTLSGHAHGGQVRLPFLGGLFAPDQGKLPAFTSGIHYDPNMPAYRMMVSRGIGNSTFPFRVNNRPEMVVIILH</sequence>
<dbReference type="Gene3D" id="3.60.21.10">
    <property type="match status" value="1"/>
</dbReference>
<dbReference type="InterPro" id="IPR051158">
    <property type="entry name" value="Metallophosphoesterase_sf"/>
</dbReference>
<keyword evidence="3" id="KW-0472">Membrane</keyword>
<feature type="transmembrane region" description="Helical" evidence="3">
    <location>
        <begin position="6"/>
        <end position="23"/>
    </location>
</feature>
<dbReference type="Pfam" id="PF00149">
    <property type="entry name" value="Metallophos"/>
    <property type="match status" value="1"/>
</dbReference>
<dbReference type="EMBL" id="FNJW01000008">
    <property type="protein sequence ID" value="SDQ15115.1"/>
    <property type="molecule type" value="Genomic_DNA"/>
</dbReference>
<gene>
    <name evidence="5" type="ORF">SAMN04487752_0979</name>
</gene>
<evidence type="ECO:0000259" key="4">
    <source>
        <dbReference type="Pfam" id="PF00149"/>
    </source>
</evidence>
<evidence type="ECO:0000313" key="5">
    <source>
        <dbReference type="EMBL" id="SDQ15115.1"/>
    </source>
</evidence>
<dbReference type="InterPro" id="IPR004843">
    <property type="entry name" value="Calcineurin-like_PHP"/>
</dbReference>
<dbReference type="GO" id="GO:0008758">
    <property type="term" value="F:UDP-2,3-diacylglucosamine hydrolase activity"/>
    <property type="evidence" value="ECO:0007669"/>
    <property type="project" value="TreeGrafter"/>
</dbReference>
<evidence type="ECO:0000256" key="1">
    <source>
        <dbReference type="ARBA" id="ARBA00022723"/>
    </source>
</evidence>
<name>A0A1H0YIN5_9LACT</name>
<dbReference type="GO" id="GO:0009245">
    <property type="term" value="P:lipid A biosynthetic process"/>
    <property type="evidence" value="ECO:0007669"/>
    <property type="project" value="TreeGrafter"/>
</dbReference>
<keyword evidence="1" id="KW-0479">Metal-binding</keyword>
<reference evidence="6" key="1">
    <citation type="submission" date="2016-10" db="EMBL/GenBank/DDBJ databases">
        <authorList>
            <person name="Varghese N."/>
            <person name="Submissions S."/>
        </authorList>
    </citation>
    <scope>NUCLEOTIDE SEQUENCE [LARGE SCALE GENOMIC DNA]</scope>
    <source>
        <strain evidence="6">MPL-11</strain>
    </source>
</reference>
<evidence type="ECO:0000313" key="6">
    <source>
        <dbReference type="Proteomes" id="UP000199481"/>
    </source>
</evidence>
<evidence type="ECO:0000256" key="3">
    <source>
        <dbReference type="SAM" id="Phobius"/>
    </source>
</evidence>
<dbReference type="Proteomes" id="UP000199481">
    <property type="component" value="Unassembled WGS sequence"/>
</dbReference>
<dbReference type="PANTHER" id="PTHR31302:SF31">
    <property type="entry name" value="PHOSPHODIESTERASE YAEI"/>
    <property type="match status" value="1"/>
</dbReference>